<dbReference type="OrthoDB" id="63887at2759"/>
<evidence type="ECO:0000313" key="2">
    <source>
        <dbReference type="EMBL" id="ABO96125.1"/>
    </source>
</evidence>
<dbReference type="GeneID" id="5001960"/>
<feature type="compositionally biased region" description="Basic and acidic residues" evidence="1">
    <location>
        <begin position="103"/>
        <end position="112"/>
    </location>
</feature>
<gene>
    <name evidence="2" type="ORF">OSTLU_31855</name>
</gene>
<dbReference type="HOGENOM" id="CLU_477687_0_0_1"/>
<dbReference type="EMBL" id="CP000585">
    <property type="protein sequence ID" value="ABO96125.1"/>
    <property type="molecule type" value="Genomic_DNA"/>
</dbReference>
<name>A4RXY0_OSTLU</name>
<feature type="region of interest" description="Disordered" evidence="1">
    <location>
        <begin position="97"/>
        <end position="135"/>
    </location>
</feature>
<keyword evidence="3" id="KW-1185">Reference proteome</keyword>
<evidence type="ECO:0008006" key="4">
    <source>
        <dbReference type="Google" id="ProtNLM"/>
    </source>
</evidence>
<dbReference type="AlphaFoldDB" id="A4RXY0"/>
<evidence type="ECO:0000256" key="1">
    <source>
        <dbReference type="SAM" id="MobiDB-lite"/>
    </source>
</evidence>
<dbReference type="Gramene" id="ABO96125">
    <property type="protein sequence ID" value="ABO96125"/>
    <property type="gene ID" value="OSTLU_31855"/>
</dbReference>
<feature type="region of interest" description="Disordered" evidence="1">
    <location>
        <begin position="200"/>
        <end position="219"/>
    </location>
</feature>
<sequence length="571" mass="63918">MQSARTKQLLILGHRKNRTNDLLRELSARRECDPQLLLRRENLSGERDSSGGRRWKRTRERLKSVTAKVDTGLHRKRFTPSAPREALLPRVVVEPAAPASPEHSFEGARGETESSTSTSDNGDISAFADDGDDLELPPRTRVRIKCARDAREALEVLRSRPLSPRSVEKFRGALELMRAQRALIEAELLRANASNRLDESANGAGIDDEGSESEVDAVEDYDPTEQISEEFGSVFGAVAHESRDLLKREAGGTNMKEVEKHLLEHYPAIRNIFKYYSSMTKPFDENITAAELGSMTLSDWMTFVKDCKLIGPHPRHQLVKSSAELLFIRLNWVTDDRGRKVKNRDLSNSDRTLIMPEFICGILRLAKQCGVRMDNFGLTASRFIKDIVYPRAHSVDVEEFRTRMRFRSARAALDAFQADIRSVFVRYAAAEAKSAIGGGLETMDLKELMQLCRNIDIVTFNDADHHLLSPLAVQHAFALSQLQVVGDDAGEIDADEFIELIARLAENFFDVYFTAIANAQSARLHRVSHPGENVLALAPAPRVDDVALAPKLRWFLPRLAAASSSRSVPVH</sequence>
<feature type="compositionally biased region" description="Polar residues" evidence="1">
    <location>
        <begin position="113"/>
        <end position="122"/>
    </location>
</feature>
<proteinExistence type="predicted"/>
<accession>A4RXY0</accession>
<feature type="compositionally biased region" description="Acidic residues" evidence="1">
    <location>
        <begin position="206"/>
        <end position="219"/>
    </location>
</feature>
<evidence type="ECO:0000313" key="3">
    <source>
        <dbReference type="Proteomes" id="UP000001568"/>
    </source>
</evidence>
<dbReference type="RefSeq" id="XP_001417832.1">
    <property type="nucleotide sequence ID" value="XM_001417795.1"/>
</dbReference>
<protein>
    <recommendedName>
        <fullName evidence="4">EF-hand domain-containing protein</fullName>
    </recommendedName>
</protein>
<reference evidence="2 3" key="1">
    <citation type="journal article" date="2007" name="Proc. Natl. Acad. Sci. U.S.A.">
        <title>The tiny eukaryote Ostreococcus provides genomic insights into the paradox of plankton speciation.</title>
        <authorList>
            <person name="Palenik B."/>
            <person name="Grimwood J."/>
            <person name="Aerts A."/>
            <person name="Rouze P."/>
            <person name="Salamov A."/>
            <person name="Putnam N."/>
            <person name="Dupont C."/>
            <person name="Jorgensen R."/>
            <person name="Derelle E."/>
            <person name="Rombauts S."/>
            <person name="Zhou K."/>
            <person name="Otillar R."/>
            <person name="Merchant S.S."/>
            <person name="Podell S."/>
            <person name="Gaasterland T."/>
            <person name="Napoli C."/>
            <person name="Gendler K."/>
            <person name="Manuell A."/>
            <person name="Tai V."/>
            <person name="Vallon O."/>
            <person name="Piganeau G."/>
            <person name="Jancek S."/>
            <person name="Heijde M."/>
            <person name="Jabbari K."/>
            <person name="Bowler C."/>
            <person name="Lohr M."/>
            <person name="Robbens S."/>
            <person name="Werner G."/>
            <person name="Dubchak I."/>
            <person name="Pazour G.J."/>
            <person name="Ren Q."/>
            <person name="Paulsen I."/>
            <person name="Delwiche C."/>
            <person name="Schmutz J."/>
            <person name="Rokhsar D."/>
            <person name="Van de Peer Y."/>
            <person name="Moreau H."/>
            <person name="Grigoriev I.V."/>
        </authorList>
    </citation>
    <scope>NUCLEOTIDE SEQUENCE [LARGE SCALE GENOMIC DNA]</scope>
    <source>
        <strain evidence="2 3">CCE9901</strain>
    </source>
</reference>
<organism evidence="2 3">
    <name type="scientific">Ostreococcus lucimarinus (strain CCE9901)</name>
    <dbReference type="NCBI Taxonomy" id="436017"/>
    <lineage>
        <taxon>Eukaryota</taxon>
        <taxon>Viridiplantae</taxon>
        <taxon>Chlorophyta</taxon>
        <taxon>Mamiellophyceae</taxon>
        <taxon>Mamiellales</taxon>
        <taxon>Bathycoccaceae</taxon>
        <taxon>Ostreococcus</taxon>
    </lineage>
</organism>
<dbReference type="KEGG" id="olu:OSTLU_31855"/>
<dbReference type="Proteomes" id="UP000001568">
    <property type="component" value="Chromosome 5"/>
</dbReference>